<dbReference type="VEuPathDB" id="TriTrypDB:BSAL_19105c"/>
<comment type="subunit">
    <text evidence="2">Homodimer.</text>
</comment>
<reference evidence="10" key="1">
    <citation type="submission" date="2015-09" db="EMBL/GenBank/DDBJ databases">
        <authorList>
            <consortium name="Pathogen Informatics"/>
        </authorList>
    </citation>
    <scope>NUCLEOTIDE SEQUENCE [LARGE SCALE GENOMIC DNA]</scope>
    <source>
        <strain evidence="10">Lake Konstanz</strain>
    </source>
</reference>
<comment type="similarity">
    <text evidence="6">Belongs to the class-I pyridoxal-phosphate-dependent aminotransferase family. Alanine aminotransferase subfamily.</text>
</comment>
<dbReference type="OrthoDB" id="1732682at2759"/>
<dbReference type="AlphaFoldDB" id="A0A0S4JGI7"/>
<evidence type="ECO:0000256" key="1">
    <source>
        <dbReference type="ARBA" id="ARBA00001933"/>
    </source>
</evidence>
<dbReference type="GO" id="GO:0004021">
    <property type="term" value="F:L-alanine:2-oxoglutarate aminotransferase activity"/>
    <property type="evidence" value="ECO:0007669"/>
    <property type="project" value="TreeGrafter"/>
</dbReference>
<feature type="compositionally biased region" description="Polar residues" evidence="7">
    <location>
        <begin position="130"/>
        <end position="144"/>
    </location>
</feature>
<keyword evidence="3" id="KW-0032">Aminotransferase</keyword>
<name>A0A0S4JGI7_BODSA</name>
<accession>A0A0S4JGI7</accession>
<dbReference type="SUPFAM" id="SSF53383">
    <property type="entry name" value="PLP-dependent transferases"/>
    <property type="match status" value="1"/>
</dbReference>
<evidence type="ECO:0000256" key="6">
    <source>
        <dbReference type="ARBA" id="ARBA00025785"/>
    </source>
</evidence>
<proteinExistence type="inferred from homology"/>
<evidence type="ECO:0000256" key="5">
    <source>
        <dbReference type="ARBA" id="ARBA00022898"/>
    </source>
</evidence>
<evidence type="ECO:0000256" key="7">
    <source>
        <dbReference type="SAM" id="MobiDB-lite"/>
    </source>
</evidence>
<dbReference type="Pfam" id="PF00155">
    <property type="entry name" value="Aminotran_1_2"/>
    <property type="match status" value="1"/>
</dbReference>
<feature type="region of interest" description="Disordered" evidence="7">
    <location>
        <begin position="121"/>
        <end position="144"/>
    </location>
</feature>
<evidence type="ECO:0000256" key="4">
    <source>
        <dbReference type="ARBA" id="ARBA00022679"/>
    </source>
</evidence>
<organism evidence="9 10">
    <name type="scientific">Bodo saltans</name>
    <name type="common">Flagellated protozoan</name>
    <dbReference type="NCBI Taxonomy" id="75058"/>
    <lineage>
        <taxon>Eukaryota</taxon>
        <taxon>Discoba</taxon>
        <taxon>Euglenozoa</taxon>
        <taxon>Kinetoplastea</taxon>
        <taxon>Metakinetoplastina</taxon>
        <taxon>Eubodonida</taxon>
        <taxon>Bodonidae</taxon>
        <taxon>Bodo</taxon>
    </lineage>
</organism>
<dbReference type="Proteomes" id="UP000051952">
    <property type="component" value="Unassembled WGS sequence"/>
</dbReference>
<keyword evidence="5" id="KW-0663">Pyridoxal phosphate</keyword>
<evidence type="ECO:0000256" key="2">
    <source>
        <dbReference type="ARBA" id="ARBA00011738"/>
    </source>
</evidence>
<dbReference type="InterPro" id="IPR015424">
    <property type="entry name" value="PyrdxlP-dep_Trfase"/>
</dbReference>
<dbReference type="InterPro" id="IPR004839">
    <property type="entry name" value="Aminotransferase_I/II_large"/>
</dbReference>
<evidence type="ECO:0000256" key="3">
    <source>
        <dbReference type="ARBA" id="ARBA00022576"/>
    </source>
</evidence>
<comment type="cofactor">
    <cofactor evidence="1">
        <name>pyridoxal 5'-phosphate</name>
        <dbReference type="ChEBI" id="CHEBI:597326"/>
    </cofactor>
</comment>
<dbReference type="Gene3D" id="3.40.640.10">
    <property type="entry name" value="Type I PLP-dependent aspartate aminotransferase-like (Major domain)"/>
    <property type="match status" value="1"/>
</dbReference>
<dbReference type="GO" id="GO:0030170">
    <property type="term" value="F:pyridoxal phosphate binding"/>
    <property type="evidence" value="ECO:0007669"/>
    <property type="project" value="InterPro"/>
</dbReference>
<keyword evidence="10" id="KW-1185">Reference proteome</keyword>
<protein>
    <recommendedName>
        <fullName evidence="8">Aminotransferase class I/classII large domain-containing protein</fullName>
    </recommendedName>
</protein>
<dbReference type="PANTHER" id="PTHR11751">
    <property type="entry name" value="ALANINE AMINOTRANSFERASE"/>
    <property type="match status" value="1"/>
</dbReference>
<dbReference type="PANTHER" id="PTHR11751:SF29">
    <property type="entry name" value="ALANINE TRANSAMINASE"/>
    <property type="match status" value="1"/>
</dbReference>
<evidence type="ECO:0000259" key="8">
    <source>
        <dbReference type="Pfam" id="PF00155"/>
    </source>
</evidence>
<gene>
    <name evidence="9" type="ORF">BSAL_19105c</name>
</gene>
<dbReference type="InterPro" id="IPR045088">
    <property type="entry name" value="ALAT1/2-like"/>
</dbReference>
<dbReference type="InterPro" id="IPR015421">
    <property type="entry name" value="PyrdxlP-dep_Trfase_major"/>
</dbReference>
<keyword evidence="4" id="KW-0808">Transferase</keyword>
<evidence type="ECO:0000313" key="10">
    <source>
        <dbReference type="Proteomes" id="UP000051952"/>
    </source>
</evidence>
<sequence length="144" mass="15786">MVVINPEDVVRFCHEHNIIVLADEVYQDNIYGADRVFHSFRKVILSMPSPYNTTSCISLHSTSKGAVGECSRWGGKMGPVGRPPGALMSRTPRCWISYSLTASVTNASESCMKASPISIGPKKEPKASMHLQNGTQNFVEKNLS</sequence>
<evidence type="ECO:0000313" key="9">
    <source>
        <dbReference type="EMBL" id="CUG89064.1"/>
    </source>
</evidence>
<feature type="domain" description="Aminotransferase class I/classII large" evidence="8">
    <location>
        <begin position="7"/>
        <end position="64"/>
    </location>
</feature>
<dbReference type="EMBL" id="CYKH01001702">
    <property type="protein sequence ID" value="CUG89064.1"/>
    <property type="molecule type" value="Genomic_DNA"/>
</dbReference>